<name>E3UCE0_APLDA</name>
<evidence type="ECO:0000256" key="1">
    <source>
        <dbReference type="SAM" id="SignalP"/>
    </source>
</evidence>
<evidence type="ECO:0000313" key="2">
    <source>
        <dbReference type="EMBL" id="ADP02966.1"/>
    </source>
</evidence>
<protein>
    <submittedName>
        <fullName evidence="2">Hypothetical rhinophore protein</fullName>
    </submittedName>
</protein>
<accession>E3UCE0</accession>
<feature type="signal peptide" evidence="1">
    <location>
        <begin position="1"/>
        <end position="21"/>
    </location>
</feature>
<organism evidence="2">
    <name type="scientific">Aplysia dactylomela</name>
    <name type="common">Spotted sea hare</name>
    <dbReference type="NCBI Taxonomy" id="144766"/>
    <lineage>
        <taxon>Eukaryota</taxon>
        <taxon>Metazoa</taxon>
        <taxon>Spiralia</taxon>
        <taxon>Lophotrochozoa</taxon>
        <taxon>Mollusca</taxon>
        <taxon>Gastropoda</taxon>
        <taxon>Heterobranchia</taxon>
        <taxon>Euthyneura</taxon>
        <taxon>Tectipleura</taxon>
        <taxon>Aplysiida</taxon>
        <taxon>Aplysioidea</taxon>
        <taxon>Aplysiidae</taxon>
        <taxon>Aplysia</taxon>
    </lineage>
</organism>
<dbReference type="InterPro" id="IPR021381">
    <property type="entry name" value="DUF3011"/>
</dbReference>
<proteinExistence type="evidence at transcript level"/>
<feature type="chain" id="PRO_5003182481" evidence="1">
    <location>
        <begin position="22"/>
        <end position="91"/>
    </location>
</feature>
<sequence>MNKMMVAVLVAFVALAGSATGQIETCQSISLDSWKYRFASKVVEGANVVTGMRVTSKRSRSSCTLGPSFGYAGPFIYVNHGCRATFRVCYV</sequence>
<dbReference type="Pfam" id="PF11218">
    <property type="entry name" value="DUF3011"/>
    <property type="match status" value="1"/>
</dbReference>
<keyword evidence="1" id="KW-0732">Signal</keyword>
<reference evidence="2" key="1">
    <citation type="submission" date="2010-05" db="EMBL/GenBank/DDBJ databases">
        <title>Sensory sea slugs: Towards decoding the molecular toolkit required for a mollusc to smell.</title>
        <authorList>
            <person name="Cummins S.F."/>
            <person name="Degnan B.M."/>
        </authorList>
    </citation>
    <scope>NUCLEOTIDE SEQUENCE</scope>
</reference>
<dbReference type="EMBL" id="HM191483">
    <property type="protein sequence ID" value="ADP02966.1"/>
    <property type="molecule type" value="mRNA"/>
</dbReference>
<dbReference type="AlphaFoldDB" id="E3UCE0"/>